<dbReference type="GO" id="GO:0005886">
    <property type="term" value="C:plasma membrane"/>
    <property type="evidence" value="ECO:0007669"/>
    <property type="project" value="UniProtKB-SubCell"/>
</dbReference>
<feature type="transmembrane region" description="Helical" evidence="9">
    <location>
        <begin position="82"/>
        <end position="100"/>
    </location>
</feature>
<evidence type="ECO:0000313" key="11">
    <source>
        <dbReference type="Proteomes" id="UP000054693"/>
    </source>
</evidence>
<evidence type="ECO:0000256" key="5">
    <source>
        <dbReference type="ARBA" id="ARBA00022692"/>
    </source>
</evidence>
<dbReference type="PATRIC" id="fig|40335.7.peg.1351"/>
<dbReference type="Proteomes" id="UP000054693">
    <property type="component" value="Unassembled WGS sequence"/>
</dbReference>
<keyword evidence="2" id="KW-0813">Transport</keyword>
<comment type="similarity">
    <text evidence="8">Belongs to the TsuA/YedE (TC 9.B.102) family.</text>
</comment>
<sequence>MEYLTEFTPYRGLAGGVLIGLSAVLFLALNGRIAGMSGLVHGLCPPEKGQSLWRMAFLLGLLIGGMTLYLVPVIQFPLRHDFPVLLLLIGGFCVGFGTRMGQGCTSGHGVCGIARLSMRSILATLTFMASAFITVYIVRHLGGIY</sequence>
<keyword evidence="7 9" id="KW-0472">Membrane</keyword>
<proteinExistence type="inferred from homology"/>
<dbReference type="EMBL" id="LNZA01000001">
    <property type="protein sequence ID" value="KTD73424.1"/>
    <property type="molecule type" value="Genomic_DNA"/>
</dbReference>
<evidence type="ECO:0000256" key="3">
    <source>
        <dbReference type="ARBA" id="ARBA00022475"/>
    </source>
</evidence>
<evidence type="ECO:0000256" key="2">
    <source>
        <dbReference type="ARBA" id="ARBA00022448"/>
    </source>
</evidence>
<dbReference type="PANTHER" id="PTHR30574:SF1">
    <property type="entry name" value="SULPHUR TRANSPORT DOMAIN-CONTAINING PROTEIN"/>
    <property type="match status" value="1"/>
</dbReference>
<name>A0A0W0ZXA6_9GAMM</name>
<dbReference type="AlphaFoldDB" id="A0A0W0ZXA6"/>
<comment type="subcellular location">
    <subcellularLocation>
        <location evidence="1">Cell inner membrane</location>
        <topology evidence="1">Multi-pass membrane protein</topology>
    </subcellularLocation>
</comment>
<dbReference type="InterPro" id="IPR007272">
    <property type="entry name" value="Sulf_transp_TsuA/YedE"/>
</dbReference>
<keyword evidence="5 9" id="KW-0812">Transmembrane</keyword>
<dbReference type="Pfam" id="PF04143">
    <property type="entry name" value="Sulf_transp"/>
    <property type="match status" value="1"/>
</dbReference>
<evidence type="ECO:0000256" key="1">
    <source>
        <dbReference type="ARBA" id="ARBA00004429"/>
    </source>
</evidence>
<feature type="transmembrane region" description="Helical" evidence="9">
    <location>
        <begin position="52"/>
        <end position="76"/>
    </location>
</feature>
<evidence type="ECO:0000256" key="8">
    <source>
        <dbReference type="ARBA" id="ARBA00035655"/>
    </source>
</evidence>
<feature type="transmembrane region" description="Helical" evidence="9">
    <location>
        <begin position="121"/>
        <end position="138"/>
    </location>
</feature>
<protein>
    <submittedName>
        <fullName evidence="10">Uncharacterized protein</fullName>
    </submittedName>
</protein>
<evidence type="ECO:0000256" key="6">
    <source>
        <dbReference type="ARBA" id="ARBA00022989"/>
    </source>
</evidence>
<comment type="caution">
    <text evidence="10">The sequence shown here is derived from an EMBL/GenBank/DDBJ whole genome shotgun (WGS) entry which is preliminary data.</text>
</comment>
<evidence type="ECO:0000256" key="9">
    <source>
        <dbReference type="SAM" id="Phobius"/>
    </source>
</evidence>
<dbReference type="RefSeq" id="WP_058520458.1">
    <property type="nucleotide sequence ID" value="NZ_CAAAIP010000001.1"/>
</dbReference>
<keyword evidence="6 9" id="KW-1133">Transmembrane helix</keyword>
<organism evidence="10 11">
    <name type="scientific">Legionella tucsonensis</name>
    <dbReference type="NCBI Taxonomy" id="40335"/>
    <lineage>
        <taxon>Bacteria</taxon>
        <taxon>Pseudomonadati</taxon>
        <taxon>Pseudomonadota</taxon>
        <taxon>Gammaproteobacteria</taxon>
        <taxon>Legionellales</taxon>
        <taxon>Legionellaceae</taxon>
        <taxon>Legionella</taxon>
    </lineage>
</organism>
<evidence type="ECO:0000256" key="4">
    <source>
        <dbReference type="ARBA" id="ARBA00022519"/>
    </source>
</evidence>
<keyword evidence="3" id="KW-1003">Cell membrane</keyword>
<dbReference type="OrthoDB" id="9814020at2"/>
<keyword evidence="4" id="KW-0997">Cell inner membrane</keyword>
<evidence type="ECO:0000256" key="7">
    <source>
        <dbReference type="ARBA" id="ARBA00023136"/>
    </source>
</evidence>
<gene>
    <name evidence="10" type="ORF">Ltuc_1271</name>
</gene>
<dbReference type="STRING" id="40335.Ltuc_1271"/>
<evidence type="ECO:0000313" key="10">
    <source>
        <dbReference type="EMBL" id="KTD73424.1"/>
    </source>
</evidence>
<keyword evidence="11" id="KW-1185">Reference proteome</keyword>
<accession>A0A0W0ZXA6</accession>
<reference evidence="10 11" key="1">
    <citation type="submission" date="2015-11" db="EMBL/GenBank/DDBJ databases">
        <title>Genomic analysis of 38 Legionella species identifies large and diverse effector repertoires.</title>
        <authorList>
            <person name="Burstein D."/>
            <person name="Amaro F."/>
            <person name="Zusman T."/>
            <person name="Lifshitz Z."/>
            <person name="Cohen O."/>
            <person name="Gilbert J.A."/>
            <person name="Pupko T."/>
            <person name="Shuman H.A."/>
            <person name="Segal G."/>
        </authorList>
    </citation>
    <scope>NUCLEOTIDE SEQUENCE [LARGE SCALE GENOMIC DNA]</scope>
    <source>
        <strain evidence="10 11">ATCC 49180</strain>
    </source>
</reference>
<feature type="transmembrane region" description="Helical" evidence="9">
    <location>
        <begin position="12"/>
        <end position="31"/>
    </location>
</feature>
<dbReference type="PANTHER" id="PTHR30574">
    <property type="entry name" value="INNER MEMBRANE PROTEIN YEDE"/>
    <property type="match status" value="1"/>
</dbReference>